<keyword evidence="2" id="KW-1185">Reference proteome</keyword>
<gene>
    <name evidence="1" type="ORF">F383_28391</name>
</gene>
<name>A0A0B0MQX2_GOSAR</name>
<proteinExistence type="predicted"/>
<protein>
    <submittedName>
        <fullName evidence="1">Uncharacterized protein</fullName>
    </submittedName>
</protein>
<accession>A0A0B0MQX2</accession>
<comment type="caution">
    <text evidence="1">The sequence shown here is derived from an EMBL/GenBank/DDBJ whole genome shotgun (WGS) entry which is preliminary data.</text>
</comment>
<organism evidence="1 2">
    <name type="scientific">Gossypium arboreum</name>
    <name type="common">Tree cotton</name>
    <name type="synonym">Gossypium nanking</name>
    <dbReference type="NCBI Taxonomy" id="29729"/>
    <lineage>
        <taxon>Eukaryota</taxon>
        <taxon>Viridiplantae</taxon>
        <taxon>Streptophyta</taxon>
        <taxon>Embryophyta</taxon>
        <taxon>Tracheophyta</taxon>
        <taxon>Spermatophyta</taxon>
        <taxon>Magnoliopsida</taxon>
        <taxon>eudicotyledons</taxon>
        <taxon>Gunneridae</taxon>
        <taxon>Pentapetalae</taxon>
        <taxon>rosids</taxon>
        <taxon>malvids</taxon>
        <taxon>Malvales</taxon>
        <taxon>Malvaceae</taxon>
        <taxon>Malvoideae</taxon>
        <taxon>Gossypium</taxon>
    </lineage>
</organism>
<dbReference type="Proteomes" id="UP000032142">
    <property type="component" value="Unassembled WGS sequence"/>
</dbReference>
<sequence length="11" mass="1172">MGAIVVKRDLA</sequence>
<evidence type="ECO:0000313" key="1">
    <source>
        <dbReference type="EMBL" id="KHG03170.1"/>
    </source>
</evidence>
<reference evidence="2" key="1">
    <citation type="submission" date="2014-09" db="EMBL/GenBank/DDBJ databases">
        <authorList>
            <person name="Mudge J."/>
            <person name="Ramaraj T."/>
            <person name="Lindquist I.E."/>
            <person name="Bharti A.K."/>
            <person name="Sundararajan A."/>
            <person name="Cameron C.T."/>
            <person name="Woodward J.E."/>
            <person name="May G.D."/>
            <person name="Brubaker C."/>
            <person name="Broadhvest J."/>
            <person name="Wilkins T.A."/>
        </authorList>
    </citation>
    <scope>NUCLEOTIDE SEQUENCE</scope>
    <source>
        <strain evidence="2">cv. AKA8401</strain>
    </source>
</reference>
<dbReference type="EMBL" id="JRRC01331535">
    <property type="protein sequence ID" value="KHG03170.1"/>
    <property type="molecule type" value="Genomic_DNA"/>
</dbReference>
<evidence type="ECO:0000313" key="2">
    <source>
        <dbReference type="Proteomes" id="UP000032142"/>
    </source>
</evidence>